<evidence type="ECO:0000256" key="1">
    <source>
        <dbReference type="ARBA" id="ARBA00004141"/>
    </source>
</evidence>
<evidence type="ECO:0000313" key="9">
    <source>
        <dbReference type="Proteomes" id="UP000002009"/>
    </source>
</evidence>
<evidence type="ECO:0000256" key="6">
    <source>
        <dbReference type="SAM" id="Phobius"/>
    </source>
</evidence>
<dbReference type="AlphaFoldDB" id="C1FI21"/>
<dbReference type="Pfam" id="PF06813">
    <property type="entry name" value="Nodulin-like"/>
    <property type="match status" value="1"/>
</dbReference>
<keyword evidence="2 6" id="KW-0812">Transmembrane</keyword>
<dbReference type="PANTHER" id="PTHR21576:SF158">
    <property type="entry name" value="RIBOSOMAL RNA-PROCESSING PROTEIN 12-LIKE CONSERVED DOMAIN-CONTAINING PROTEIN"/>
    <property type="match status" value="1"/>
</dbReference>
<feature type="transmembrane region" description="Helical" evidence="6">
    <location>
        <begin position="99"/>
        <end position="119"/>
    </location>
</feature>
<evidence type="ECO:0000256" key="2">
    <source>
        <dbReference type="ARBA" id="ARBA00022692"/>
    </source>
</evidence>
<keyword evidence="9" id="KW-1185">Reference proteome</keyword>
<protein>
    <recommendedName>
        <fullName evidence="7">Nodulin-like domain-containing protein</fullName>
    </recommendedName>
</protein>
<feature type="transmembrane region" description="Helical" evidence="6">
    <location>
        <begin position="694"/>
        <end position="713"/>
    </location>
</feature>
<gene>
    <name evidence="8" type="ORF">MICPUN_61724</name>
</gene>
<evidence type="ECO:0000256" key="3">
    <source>
        <dbReference type="ARBA" id="ARBA00022989"/>
    </source>
</evidence>
<dbReference type="GeneID" id="8246936"/>
<dbReference type="EMBL" id="CP001576">
    <property type="protein sequence ID" value="ACO69917.1"/>
    <property type="molecule type" value="Genomic_DNA"/>
</dbReference>
<dbReference type="InterPro" id="IPR036259">
    <property type="entry name" value="MFS_trans_sf"/>
</dbReference>
<dbReference type="eggNOG" id="ENOG502QSJM">
    <property type="taxonomic scope" value="Eukaryota"/>
</dbReference>
<dbReference type="STRING" id="296587.C1FI21"/>
<feature type="transmembrane region" description="Helical" evidence="6">
    <location>
        <begin position="327"/>
        <end position="349"/>
    </location>
</feature>
<organism evidence="8 9">
    <name type="scientific">Micromonas commoda (strain RCC299 / NOUM17 / CCMP2709)</name>
    <name type="common">Picoplanktonic green alga</name>
    <dbReference type="NCBI Taxonomy" id="296587"/>
    <lineage>
        <taxon>Eukaryota</taxon>
        <taxon>Viridiplantae</taxon>
        <taxon>Chlorophyta</taxon>
        <taxon>Mamiellophyceae</taxon>
        <taxon>Mamiellales</taxon>
        <taxon>Mamiellaceae</taxon>
        <taxon>Micromonas</taxon>
    </lineage>
</organism>
<dbReference type="Gene3D" id="1.20.1250.20">
    <property type="entry name" value="MFS general substrate transporter like domains"/>
    <property type="match status" value="1"/>
</dbReference>
<keyword evidence="4 6" id="KW-0472">Membrane</keyword>
<dbReference type="KEGG" id="mis:MICPUN_61724"/>
<evidence type="ECO:0000256" key="4">
    <source>
        <dbReference type="ARBA" id="ARBA00023136"/>
    </source>
</evidence>
<dbReference type="Proteomes" id="UP000002009">
    <property type="component" value="Chromosome 10"/>
</dbReference>
<feature type="transmembrane region" description="Helical" evidence="6">
    <location>
        <begin position="762"/>
        <end position="785"/>
    </location>
</feature>
<proteinExistence type="predicted"/>
<accession>C1FI21</accession>
<feature type="transmembrane region" description="Helical" evidence="6">
    <location>
        <begin position="286"/>
        <end position="306"/>
    </location>
</feature>
<keyword evidence="3 6" id="KW-1133">Transmembrane helix</keyword>
<dbReference type="PANTHER" id="PTHR21576">
    <property type="entry name" value="UNCHARACTERIZED NODULIN-LIKE PROTEIN"/>
    <property type="match status" value="1"/>
</dbReference>
<feature type="transmembrane region" description="Helical" evidence="6">
    <location>
        <begin position="361"/>
        <end position="383"/>
    </location>
</feature>
<feature type="transmembrane region" description="Helical" evidence="6">
    <location>
        <begin position="139"/>
        <end position="157"/>
    </location>
</feature>
<dbReference type="OrthoDB" id="410267at2759"/>
<feature type="region of interest" description="Disordered" evidence="5">
    <location>
        <begin position="67"/>
        <end position="88"/>
    </location>
</feature>
<comment type="subcellular location">
    <subcellularLocation>
        <location evidence="1">Membrane</location>
        <topology evidence="1">Multi-pass membrane protein</topology>
    </subcellularLocation>
</comment>
<dbReference type="InterPro" id="IPR010658">
    <property type="entry name" value="Nodulin-like"/>
</dbReference>
<dbReference type="SUPFAM" id="SSF103473">
    <property type="entry name" value="MFS general substrate transporter"/>
    <property type="match status" value="2"/>
</dbReference>
<reference evidence="8 9" key="1">
    <citation type="journal article" date="2009" name="Science">
        <title>Green evolution and dynamic adaptations revealed by genomes of the marine picoeukaryotes Micromonas.</title>
        <authorList>
            <person name="Worden A.Z."/>
            <person name="Lee J.H."/>
            <person name="Mock T."/>
            <person name="Rouze P."/>
            <person name="Simmons M.P."/>
            <person name="Aerts A.L."/>
            <person name="Allen A.E."/>
            <person name="Cuvelier M.L."/>
            <person name="Derelle E."/>
            <person name="Everett M.V."/>
            <person name="Foulon E."/>
            <person name="Grimwood J."/>
            <person name="Gundlach H."/>
            <person name="Henrissat B."/>
            <person name="Napoli C."/>
            <person name="McDonald S.M."/>
            <person name="Parker M.S."/>
            <person name="Rombauts S."/>
            <person name="Salamov A."/>
            <person name="Von Dassow P."/>
            <person name="Badger J.H."/>
            <person name="Coutinho P.M."/>
            <person name="Demir E."/>
            <person name="Dubchak I."/>
            <person name="Gentemann C."/>
            <person name="Eikrem W."/>
            <person name="Gready J.E."/>
            <person name="John U."/>
            <person name="Lanier W."/>
            <person name="Lindquist E.A."/>
            <person name="Lucas S."/>
            <person name="Mayer K.F."/>
            <person name="Moreau H."/>
            <person name="Not F."/>
            <person name="Otillar R."/>
            <person name="Panaud O."/>
            <person name="Pangilinan J."/>
            <person name="Paulsen I."/>
            <person name="Piegu B."/>
            <person name="Poliakov A."/>
            <person name="Robbens S."/>
            <person name="Schmutz J."/>
            <person name="Toulza E."/>
            <person name="Wyss T."/>
            <person name="Zelensky A."/>
            <person name="Zhou K."/>
            <person name="Armbrust E.V."/>
            <person name="Bhattacharya D."/>
            <person name="Goodenough U.W."/>
            <person name="Van de Peer Y."/>
            <person name="Grigoriev I.V."/>
        </authorList>
    </citation>
    <scope>NUCLEOTIDE SEQUENCE [LARGE SCALE GENOMIC DNA]</scope>
    <source>
        <strain evidence="9">RCC299 / NOUM17</strain>
    </source>
</reference>
<feature type="region of interest" description="Disordered" evidence="5">
    <location>
        <begin position="396"/>
        <end position="489"/>
    </location>
</feature>
<evidence type="ECO:0000259" key="7">
    <source>
        <dbReference type="Pfam" id="PF06813"/>
    </source>
</evidence>
<evidence type="ECO:0000313" key="8">
    <source>
        <dbReference type="EMBL" id="ACO69917.1"/>
    </source>
</evidence>
<dbReference type="GO" id="GO:0016020">
    <property type="term" value="C:membrane"/>
    <property type="evidence" value="ECO:0007669"/>
    <property type="project" value="UniProtKB-SubCell"/>
</dbReference>
<dbReference type="OMA" id="HESVAWA"/>
<dbReference type="InParanoid" id="C1FI21"/>
<sequence length="809" mass="82551">MRAGRPSTALGRVSFGRNIPVNHESVAWAHPENDPIDDAPLDPWADDPELCGIPGGHASRDIGRHEEEAAPGRRRTPPRSPSPLAGATSGLVRRWAPNAWTVLAAATLVQSCAGLAYSFSVYSGSLREVYQSQSAVDLLGSFKDVGAYFGVLGGLVFDAFGPRVTLLVGAAMHTAGYLGVYATLRGDVPGFKNVPPLWRTGCVIALAANGNSFFDTAVLLASMNNFPTEKGTVAGLLKSYLGLSSAIFAQLYVTVAPPHNDDDASTPRPADGAAAAASGDDARARVFVLMIALVGGAVATLAAPFVREVGKPDVGAGSSVMSRGSDAAATLAKLTTCTVALVGCAAAAAALNDAFGPLKRVVNVALTCVVLFALASPTMALFANGKLSCGVAKPRSALRSKHGRRMRGTDRGPGSSRGGGRSVTFDSSADVGAWDDGDSLGNPLLRGRGTTTDSGFVDDDSGNFPSDDEEDASSRSSDERGRLGDDDEWAANRAQILGREGAFLHMRDEGEREGDFDGDLDVVHGGMGGSAPLMSGTIGHHSAGIEQPPLLGRDSSNLTLSECAACPEFWLLWCSIAASSGAAMALVNNMDAIAASAGVGDGAAAGMVSLFSVCNCVGRLCGGSVSEWALHRYTVPRPAALCVAQVVVAIGTLALRVAPVRGGVFAAVSLVGFALGAHWGLAPSMSSEIFGAKHAGAVYGGLSVAPMIGSYGLSTGVFGRMYDAVAAAQAAAAGVGSDLSTGNSTVPPGGGDASACVGPDCFSGAMGVCAAFALAATVPCAVVSARTRHVYAYHRRRILASAERAVVYS</sequence>
<feature type="compositionally biased region" description="Basic residues" evidence="5">
    <location>
        <begin position="396"/>
        <end position="406"/>
    </location>
</feature>
<evidence type="ECO:0000256" key="5">
    <source>
        <dbReference type="SAM" id="MobiDB-lite"/>
    </source>
</evidence>
<feature type="domain" description="Nodulin-like" evidence="7">
    <location>
        <begin position="100"/>
        <end position="259"/>
    </location>
</feature>
<feature type="transmembrane region" description="Helical" evidence="6">
    <location>
        <begin position="664"/>
        <end position="682"/>
    </location>
</feature>
<name>C1FI21_MICCC</name>
<dbReference type="RefSeq" id="XP_002508659.1">
    <property type="nucleotide sequence ID" value="XM_002508613.1"/>
</dbReference>
<dbReference type="FunCoup" id="C1FI21">
    <property type="interactions" value="503"/>
</dbReference>
<feature type="compositionally biased region" description="Basic and acidic residues" evidence="5">
    <location>
        <begin position="472"/>
        <end position="484"/>
    </location>
</feature>
<feature type="compositionally biased region" description="Acidic residues" evidence="5">
    <location>
        <begin position="456"/>
        <end position="471"/>
    </location>
</feature>